<evidence type="ECO:0000313" key="3">
    <source>
        <dbReference type="Proteomes" id="UP001433268"/>
    </source>
</evidence>
<evidence type="ECO:0000256" key="1">
    <source>
        <dbReference type="SAM" id="MobiDB-lite"/>
    </source>
</evidence>
<protein>
    <submittedName>
        <fullName evidence="2">Uncharacterized protein</fullName>
    </submittedName>
</protein>
<dbReference type="RefSeq" id="XP_066665136.1">
    <property type="nucleotide sequence ID" value="XM_066815846.1"/>
</dbReference>
<feature type="region of interest" description="Disordered" evidence="1">
    <location>
        <begin position="213"/>
        <end position="278"/>
    </location>
</feature>
<feature type="compositionally biased region" description="Basic and acidic residues" evidence="1">
    <location>
        <begin position="236"/>
        <end position="247"/>
    </location>
</feature>
<organism evidence="2 3">
    <name type="scientific">Apiospora hydei</name>
    <dbReference type="NCBI Taxonomy" id="1337664"/>
    <lineage>
        <taxon>Eukaryota</taxon>
        <taxon>Fungi</taxon>
        <taxon>Dikarya</taxon>
        <taxon>Ascomycota</taxon>
        <taxon>Pezizomycotina</taxon>
        <taxon>Sordariomycetes</taxon>
        <taxon>Xylariomycetidae</taxon>
        <taxon>Amphisphaeriales</taxon>
        <taxon>Apiosporaceae</taxon>
        <taxon>Apiospora</taxon>
    </lineage>
</organism>
<accession>A0ABR1VN97</accession>
<sequence>MSSDETRFTQSVFAVREDNDGADGVEFVDHSLKLDVVHKPSTSVLFRLSIPIAVTDSTSTKVTIYLQITPDRIISLRNTACDTSDTNERTPPPYLDRVLERLGGARLSRASSLHAQLVVPTDFSLHEAPDSPARRLFASVSSLATASLFSLYMPHNVLPMKKFRNFEQAVRQFPTLTATERHAFERMVNLRGLYRGKGGVVYTPEDQDAATAAVNATASDATTESDAATVAFDTPSRYRDSPPKYEESPSEGHQSSGKLDAAIGCAPPAYDDSDGGEYRPMTSKRLLHCGSEDIDLHLDLHPPKRIFRHPRKGQMHKQMVKKISRHHPTNLGPDLNFFESRLQLQLERQQRLIEQLQKDIKTLQKRNKELEGRQGELEESHGVLENRQGETEEAVESILVHTGELDEECEKLGKQVPDIGDEVEDWMKSSMGDTMKDYMADWLKENMSDSIQDYISQQVTAQIAEVKTKMRSALGD</sequence>
<dbReference type="Proteomes" id="UP001433268">
    <property type="component" value="Unassembled WGS sequence"/>
</dbReference>
<feature type="compositionally biased region" description="Basic and acidic residues" evidence="1">
    <location>
        <begin position="370"/>
        <end position="390"/>
    </location>
</feature>
<name>A0ABR1VN97_9PEZI</name>
<evidence type="ECO:0000313" key="2">
    <source>
        <dbReference type="EMBL" id="KAK8071328.1"/>
    </source>
</evidence>
<feature type="region of interest" description="Disordered" evidence="1">
    <location>
        <begin position="370"/>
        <end position="392"/>
    </location>
</feature>
<comment type="caution">
    <text evidence="2">The sequence shown here is derived from an EMBL/GenBank/DDBJ whole genome shotgun (WGS) entry which is preliminary data.</text>
</comment>
<reference evidence="2 3" key="1">
    <citation type="submission" date="2023-01" db="EMBL/GenBank/DDBJ databases">
        <title>Analysis of 21 Apiospora genomes using comparative genomics revels a genus with tremendous synthesis potential of carbohydrate active enzymes and secondary metabolites.</title>
        <authorList>
            <person name="Sorensen T."/>
        </authorList>
    </citation>
    <scope>NUCLEOTIDE SEQUENCE [LARGE SCALE GENOMIC DNA]</scope>
    <source>
        <strain evidence="2 3">CBS 114990</strain>
    </source>
</reference>
<feature type="compositionally biased region" description="Low complexity" evidence="1">
    <location>
        <begin position="213"/>
        <end position="231"/>
    </location>
</feature>
<proteinExistence type="predicted"/>
<gene>
    <name evidence="2" type="ORF">PG997_011531</name>
</gene>
<dbReference type="GeneID" id="92048906"/>
<dbReference type="EMBL" id="JAQQWN010000008">
    <property type="protein sequence ID" value="KAK8071328.1"/>
    <property type="molecule type" value="Genomic_DNA"/>
</dbReference>
<keyword evidence="3" id="KW-1185">Reference proteome</keyword>